<dbReference type="Proteomes" id="UP001055811">
    <property type="component" value="Linkage Group LG05"/>
</dbReference>
<reference evidence="2" key="1">
    <citation type="journal article" date="2022" name="Mol. Ecol. Resour.">
        <title>The genomes of chicory, endive, great burdock and yacon provide insights into Asteraceae palaeo-polyploidization history and plant inulin production.</title>
        <authorList>
            <person name="Fan W."/>
            <person name="Wang S."/>
            <person name="Wang H."/>
            <person name="Wang A."/>
            <person name="Jiang F."/>
            <person name="Liu H."/>
            <person name="Zhao H."/>
            <person name="Xu D."/>
            <person name="Zhang Y."/>
        </authorList>
    </citation>
    <scope>NUCLEOTIDE SEQUENCE [LARGE SCALE GENOMIC DNA]</scope>
    <source>
        <strain evidence="2">cv. Punajuju</strain>
    </source>
</reference>
<comment type="caution">
    <text evidence="1">The sequence shown here is derived from an EMBL/GenBank/DDBJ whole genome shotgun (WGS) entry which is preliminary data.</text>
</comment>
<sequence length="79" mass="8682">MNDAIGPWVFTCNFETLARLGPKRILDHIKVLSGNLMVGKIRRDVMVLVVSVVVAVAVLTMEIPKTETVHADHMNVAAE</sequence>
<dbReference type="EMBL" id="CM042013">
    <property type="protein sequence ID" value="KAI3740744.1"/>
    <property type="molecule type" value="Genomic_DNA"/>
</dbReference>
<organism evidence="1 2">
    <name type="scientific">Cichorium intybus</name>
    <name type="common">Chicory</name>
    <dbReference type="NCBI Taxonomy" id="13427"/>
    <lineage>
        <taxon>Eukaryota</taxon>
        <taxon>Viridiplantae</taxon>
        <taxon>Streptophyta</taxon>
        <taxon>Embryophyta</taxon>
        <taxon>Tracheophyta</taxon>
        <taxon>Spermatophyta</taxon>
        <taxon>Magnoliopsida</taxon>
        <taxon>eudicotyledons</taxon>
        <taxon>Gunneridae</taxon>
        <taxon>Pentapetalae</taxon>
        <taxon>asterids</taxon>
        <taxon>campanulids</taxon>
        <taxon>Asterales</taxon>
        <taxon>Asteraceae</taxon>
        <taxon>Cichorioideae</taxon>
        <taxon>Cichorieae</taxon>
        <taxon>Cichoriinae</taxon>
        <taxon>Cichorium</taxon>
    </lineage>
</organism>
<proteinExistence type="predicted"/>
<name>A0ACB9D2F4_CICIN</name>
<reference evidence="1 2" key="2">
    <citation type="journal article" date="2022" name="Mol. Ecol. Resour.">
        <title>The genomes of chicory, endive, great burdock and yacon provide insights into Asteraceae paleo-polyploidization history and plant inulin production.</title>
        <authorList>
            <person name="Fan W."/>
            <person name="Wang S."/>
            <person name="Wang H."/>
            <person name="Wang A."/>
            <person name="Jiang F."/>
            <person name="Liu H."/>
            <person name="Zhao H."/>
            <person name="Xu D."/>
            <person name="Zhang Y."/>
        </authorList>
    </citation>
    <scope>NUCLEOTIDE SEQUENCE [LARGE SCALE GENOMIC DNA]</scope>
    <source>
        <strain evidence="2">cv. Punajuju</strain>
        <tissue evidence="1">Leaves</tissue>
    </source>
</reference>
<evidence type="ECO:0000313" key="2">
    <source>
        <dbReference type="Proteomes" id="UP001055811"/>
    </source>
</evidence>
<accession>A0ACB9D2F4</accession>
<gene>
    <name evidence="1" type="ORF">L2E82_31217</name>
</gene>
<protein>
    <submittedName>
        <fullName evidence="1">Uncharacterized protein</fullName>
    </submittedName>
</protein>
<keyword evidence="2" id="KW-1185">Reference proteome</keyword>
<evidence type="ECO:0000313" key="1">
    <source>
        <dbReference type="EMBL" id="KAI3740744.1"/>
    </source>
</evidence>